<dbReference type="InterPro" id="IPR000160">
    <property type="entry name" value="GGDEF_dom"/>
</dbReference>
<dbReference type="HOGENOM" id="CLU_000445_11_1_6"/>
<feature type="transmembrane region" description="Helical" evidence="4">
    <location>
        <begin position="44"/>
        <end position="63"/>
    </location>
</feature>
<comment type="caution">
    <text evidence="6">The sequence shown here is derived from an EMBL/GenBank/DDBJ whole genome shotgun (WGS) entry which is preliminary data.</text>
</comment>
<dbReference type="GO" id="GO:0043709">
    <property type="term" value="P:cell adhesion involved in single-species biofilm formation"/>
    <property type="evidence" value="ECO:0007669"/>
    <property type="project" value="TreeGrafter"/>
</dbReference>
<dbReference type="Pfam" id="PF20966">
    <property type="entry name" value="MASE6"/>
    <property type="match status" value="1"/>
</dbReference>
<dbReference type="SUPFAM" id="SSF55073">
    <property type="entry name" value="Nucleotide cyclase"/>
    <property type="match status" value="1"/>
</dbReference>
<reference evidence="6 7" key="1">
    <citation type="journal article" date="2014" name="Genome Announc.">
        <title>Genome Sequence of Gammaproteobacterial Pseudohaliea rubra Type Strain DSM 19751, Isolated from Coastal Seawater of the Mediterranean Sea.</title>
        <authorList>
            <person name="Spring S."/>
            <person name="Fiebig A."/>
            <person name="Riedel T."/>
            <person name="Goker M."/>
            <person name="Klenk H.P."/>
        </authorList>
    </citation>
    <scope>NUCLEOTIDE SEQUENCE [LARGE SCALE GENOMIC DNA]</scope>
    <source>
        <strain evidence="6 7">DSM 19751</strain>
    </source>
</reference>
<dbReference type="AlphaFoldDB" id="A0A095VUF7"/>
<evidence type="ECO:0000256" key="2">
    <source>
        <dbReference type="ARBA" id="ARBA00012528"/>
    </source>
</evidence>
<dbReference type="GO" id="GO:0005886">
    <property type="term" value="C:plasma membrane"/>
    <property type="evidence" value="ECO:0007669"/>
    <property type="project" value="TreeGrafter"/>
</dbReference>
<feature type="transmembrane region" description="Helical" evidence="4">
    <location>
        <begin position="70"/>
        <end position="90"/>
    </location>
</feature>
<dbReference type="EC" id="2.7.7.65" evidence="2"/>
<evidence type="ECO:0000259" key="5">
    <source>
        <dbReference type="PROSITE" id="PS50887"/>
    </source>
</evidence>
<dbReference type="InterPro" id="IPR043128">
    <property type="entry name" value="Rev_trsase/Diguanyl_cyclase"/>
</dbReference>
<dbReference type="eggNOG" id="COG3706">
    <property type="taxonomic scope" value="Bacteria"/>
</dbReference>
<dbReference type="InterPro" id="IPR050469">
    <property type="entry name" value="Diguanylate_Cyclase"/>
</dbReference>
<keyword evidence="4" id="KW-1133">Transmembrane helix</keyword>
<dbReference type="STRING" id="1265313.HRUBRA_00708"/>
<dbReference type="PANTHER" id="PTHR45138:SF9">
    <property type="entry name" value="DIGUANYLATE CYCLASE DGCM-RELATED"/>
    <property type="match status" value="1"/>
</dbReference>
<dbReference type="Gene3D" id="3.30.70.270">
    <property type="match status" value="1"/>
</dbReference>
<evidence type="ECO:0000256" key="4">
    <source>
        <dbReference type="SAM" id="Phobius"/>
    </source>
</evidence>
<dbReference type="SMART" id="SM00267">
    <property type="entry name" value="GGDEF"/>
    <property type="match status" value="1"/>
</dbReference>
<dbReference type="CDD" id="cd01949">
    <property type="entry name" value="GGDEF"/>
    <property type="match status" value="1"/>
</dbReference>
<dbReference type="GO" id="GO:0052621">
    <property type="term" value="F:diguanylate cyclase activity"/>
    <property type="evidence" value="ECO:0007669"/>
    <property type="project" value="UniProtKB-EC"/>
</dbReference>
<sequence>MARASDDILEERQARLLALVLLFVAAYGGIIGLVNIVLFASPQLAAMDFLATAASFTVLAYYRRSGRLRAASWAAILILAGLLLTFLVLARAANAALLWVTVLPPIAFFLLGSRDGLRVTVVFSLVVLAWLVSTFRQLDPAPFSLGAVLNCAEALLAHALIFRFSERTREAAFERLREHAQVDGLTGLANREKLDLELSRALALAERSGQWVAVAMIDLDHFKAVNDSHGHLVGDQVLLALGQCLAGAVRAVDLVGRWGGEEFLLLCPSTDRAGALAVAEKLRAAVAAEPFADGVALTVSIGVGISQGRELPETVLDRADRALYAAKDAGRNCVVIEAA</sequence>
<accession>A0A095VUF7</accession>
<feature type="transmembrane region" description="Helical" evidence="4">
    <location>
        <begin position="16"/>
        <end position="38"/>
    </location>
</feature>
<keyword evidence="4" id="KW-0812">Transmembrane</keyword>
<gene>
    <name evidence="6" type="ORF">HRUBRA_00708</name>
</gene>
<comment type="catalytic activity">
    <reaction evidence="3">
        <text>2 GTP = 3',3'-c-di-GMP + 2 diphosphate</text>
        <dbReference type="Rhea" id="RHEA:24898"/>
        <dbReference type="ChEBI" id="CHEBI:33019"/>
        <dbReference type="ChEBI" id="CHEBI:37565"/>
        <dbReference type="ChEBI" id="CHEBI:58805"/>
        <dbReference type="EC" id="2.7.7.65"/>
    </reaction>
</comment>
<evidence type="ECO:0000313" key="7">
    <source>
        <dbReference type="Proteomes" id="UP000029640"/>
    </source>
</evidence>
<dbReference type="OrthoDB" id="9812260at2"/>
<dbReference type="InterPro" id="IPR048435">
    <property type="entry name" value="MASE6"/>
</dbReference>
<evidence type="ECO:0000256" key="3">
    <source>
        <dbReference type="ARBA" id="ARBA00034247"/>
    </source>
</evidence>
<feature type="transmembrane region" description="Helical" evidence="4">
    <location>
        <begin position="119"/>
        <end position="135"/>
    </location>
</feature>
<dbReference type="EMBL" id="AUVB01000021">
    <property type="protein sequence ID" value="KGE04683.1"/>
    <property type="molecule type" value="Genomic_DNA"/>
</dbReference>
<protein>
    <recommendedName>
        <fullName evidence="2">diguanylate cyclase</fullName>
        <ecNumber evidence="2">2.7.7.65</ecNumber>
    </recommendedName>
</protein>
<keyword evidence="7" id="KW-1185">Reference proteome</keyword>
<dbReference type="Pfam" id="PF00990">
    <property type="entry name" value="GGDEF"/>
    <property type="match status" value="1"/>
</dbReference>
<dbReference type="RefSeq" id="WP_035516277.1">
    <property type="nucleotide sequence ID" value="NZ_KN234763.1"/>
</dbReference>
<feature type="transmembrane region" description="Helical" evidence="4">
    <location>
        <begin position="96"/>
        <end position="112"/>
    </location>
</feature>
<dbReference type="FunFam" id="3.30.70.270:FF:000001">
    <property type="entry name" value="Diguanylate cyclase domain protein"/>
    <property type="match status" value="1"/>
</dbReference>
<name>A0A095VUF7_9GAMM</name>
<dbReference type="PROSITE" id="PS50887">
    <property type="entry name" value="GGDEF"/>
    <property type="match status" value="1"/>
</dbReference>
<proteinExistence type="predicted"/>
<feature type="transmembrane region" description="Helical" evidence="4">
    <location>
        <begin position="141"/>
        <end position="162"/>
    </location>
</feature>
<feature type="domain" description="GGDEF" evidence="5">
    <location>
        <begin position="210"/>
        <end position="339"/>
    </location>
</feature>
<dbReference type="InterPro" id="IPR029787">
    <property type="entry name" value="Nucleotide_cyclase"/>
</dbReference>
<dbReference type="Proteomes" id="UP000029640">
    <property type="component" value="Unassembled WGS sequence"/>
</dbReference>
<dbReference type="PANTHER" id="PTHR45138">
    <property type="entry name" value="REGULATORY COMPONENTS OF SENSORY TRANSDUCTION SYSTEM"/>
    <property type="match status" value="1"/>
</dbReference>
<dbReference type="NCBIfam" id="TIGR00254">
    <property type="entry name" value="GGDEF"/>
    <property type="match status" value="1"/>
</dbReference>
<evidence type="ECO:0000256" key="1">
    <source>
        <dbReference type="ARBA" id="ARBA00001946"/>
    </source>
</evidence>
<comment type="cofactor">
    <cofactor evidence="1">
        <name>Mg(2+)</name>
        <dbReference type="ChEBI" id="CHEBI:18420"/>
    </cofactor>
</comment>
<keyword evidence="4" id="KW-0472">Membrane</keyword>
<evidence type="ECO:0000313" key="6">
    <source>
        <dbReference type="EMBL" id="KGE04683.1"/>
    </source>
</evidence>
<organism evidence="6 7">
    <name type="scientific">Pseudohaliea rubra DSM 19751</name>
    <dbReference type="NCBI Taxonomy" id="1265313"/>
    <lineage>
        <taxon>Bacteria</taxon>
        <taxon>Pseudomonadati</taxon>
        <taxon>Pseudomonadota</taxon>
        <taxon>Gammaproteobacteria</taxon>
        <taxon>Cellvibrionales</taxon>
        <taxon>Halieaceae</taxon>
        <taxon>Pseudohaliea</taxon>
    </lineage>
</organism>
<dbReference type="GO" id="GO:1902201">
    <property type="term" value="P:negative regulation of bacterial-type flagellum-dependent cell motility"/>
    <property type="evidence" value="ECO:0007669"/>
    <property type="project" value="TreeGrafter"/>
</dbReference>